<dbReference type="STRING" id="666681.M301_2225"/>
<evidence type="ECO:0000256" key="4">
    <source>
        <dbReference type="SAM" id="SignalP"/>
    </source>
</evidence>
<evidence type="ECO:0000256" key="1">
    <source>
        <dbReference type="ARBA" id="ARBA00004418"/>
    </source>
</evidence>
<evidence type="ECO:0000256" key="2">
    <source>
        <dbReference type="ARBA" id="ARBA00010742"/>
    </source>
</evidence>
<feature type="domain" description="SsuA/THI5-like" evidence="5">
    <location>
        <begin position="52"/>
        <end position="238"/>
    </location>
</feature>
<dbReference type="HOGENOM" id="CLU_028871_3_2_4"/>
<keyword evidence="3 4" id="KW-0732">Signal</keyword>
<dbReference type="CDD" id="cd13563">
    <property type="entry name" value="PBP2_SsuA_like_6"/>
    <property type="match status" value="1"/>
</dbReference>
<dbReference type="AlphaFoldDB" id="D7DLB9"/>
<dbReference type="OrthoDB" id="9815602at2"/>
<dbReference type="eggNOG" id="COG0715">
    <property type="taxonomic scope" value="Bacteria"/>
</dbReference>
<dbReference type="InterPro" id="IPR015168">
    <property type="entry name" value="SsuA/THI5"/>
</dbReference>
<proteinExistence type="inferred from homology"/>
<dbReference type="RefSeq" id="WP_013148898.1">
    <property type="nucleotide sequence ID" value="NC_014207.1"/>
</dbReference>
<comment type="subcellular location">
    <subcellularLocation>
        <location evidence="1">Periplasm</location>
    </subcellularLocation>
</comment>
<reference evidence="7" key="1">
    <citation type="submission" date="2010-05" db="EMBL/GenBank/DDBJ databases">
        <title>Complete sequence of Methylotenera sp. 301.</title>
        <authorList>
            <person name="Lucas S."/>
            <person name="Copeland A."/>
            <person name="Lapidus A."/>
            <person name="Cheng J.-F."/>
            <person name="Bruce D."/>
            <person name="Goodwin L."/>
            <person name="Pitluck S."/>
            <person name="Clum A."/>
            <person name="Land M."/>
            <person name="Hauser L."/>
            <person name="Kyrpides N."/>
            <person name="Ivanova N."/>
            <person name="Chistoservova L."/>
            <person name="Kalyuzhnaya M."/>
            <person name="Woyke T."/>
        </authorList>
    </citation>
    <scope>NUCLEOTIDE SEQUENCE [LARGE SCALE GENOMIC DNA]</scope>
    <source>
        <strain evidence="7">301</strain>
    </source>
</reference>
<evidence type="ECO:0000259" key="5">
    <source>
        <dbReference type="Pfam" id="PF09084"/>
    </source>
</evidence>
<dbReference type="Proteomes" id="UP000000383">
    <property type="component" value="Chromosome"/>
</dbReference>
<dbReference type="Gene3D" id="3.40.190.10">
    <property type="entry name" value="Periplasmic binding protein-like II"/>
    <property type="match status" value="2"/>
</dbReference>
<feature type="signal peptide" evidence="4">
    <location>
        <begin position="1"/>
        <end position="33"/>
    </location>
</feature>
<gene>
    <name evidence="6" type="ordered locus">M301_2225</name>
</gene>
<evidence type="ECO:0000313" key="6">
    <source>
        <dbReference type="EMBL" id="ADI30590.1"/>
    </source>
</evidence>
<sequence precursor="true">MQTTSFIKRFSARTVLTATAFTASLLFTNLSNAAAPLKVGYSDWPGWVAWQVAIDKGWFKEAGVDVQFEWFDYVASMDAFAAGKIDGVTVTNGDALVTGSGGAKNVMILLTDYSNGNDMIVAKQGIKSLKDLKGKKIGLETGFVEHLLLLNGLEKIGMKESDVTIVNTKTNETPQALASGDLSAIGAWQPNSGEAMSRVPGAKPIYTSADEPGLIYDVLTVSPTSLSSRKADWKKVIKVWDKVVMYINDPKTQPDAVKIMAARVGIKPEAYLPLLKGTKLLSLEEGKKVFVKAPGFKSLYGSSKISDDFNVKYGVYKKPMDIQKAIDPSLLAK</sequence>
<organism evidence="6 7">
    <name type="scientific">Methylotenera versatilis (strain 301)</name>
    <dbReference type="NCBI Taxonomy" id="666681"/>
    <lineage>
        <taxon>Bacteria</taxon>
        <taxon>Pseudomonadati</taxon>
        <taxon>Pseudomonadota</taxon>
        <taxon>Betaproteobacteria</taxon>
        <taxon>Nitrosomonadales</taxon>
        <taxon>Methylophilaceae</taxon>
        <taxon>Methylotenera</taxon>
    </lineage>
</organism>
<keyword evidence="7" id="KW-1185">Reference proteome</keyword>
<dbReference type="PANTHER" id="PTHR30024">
    <property type="entry name" value="ALIPHATIC SULFONATES-BINDING PROTEIN-RELATED"/>
    <property type="match status" value="1"/>
</dbReference>
<accession>D7DLB9</accession>
<dbReference type="PANTHER" id="PTHR30024:SF47">
    <property type="entry name" value="TAURINE-BINDING PERIPLASMIC PROTEIN"/>
    <property type="match status" value="1"/>
</dbReference>
<feature type="chain" id="PRO_5003094831" evidence="4">
    <location>
        <begin position="34"/>
        <end position="333"/>
    </location>
</feature>
<dbReference type="EMBL" id="CP002056">
    <property type="protein sequence ID" value="ADI30590.1"/>
    <property type="molecule type" value="Genomic_DNA"/>
</dbReference>
<evidence type="ECO:0000256" key="3">
    <source>
        <dbReference type="ARBA" id="ARBA00022729"/>
    </source>
</evidence>
<dbReference type="Pfam" id="PF09084">
    <property type="entry name" value="NMT1"/>
    <property type="match status" value="1"/>
</dbReference>
<dbReference type="KEGG" id="meh:M301_2225"/>
<name>D7DLB9_METV0</name>
<dbReference type="GO" id="GO:0042597">
    <property type="term" value="C:periplasmic space"/>
    <property type="evidence" value="ECO:0007669"/>
    <property type="project" value="UniProtKB-SubCell"/>
</dbReference>
<comment type="similarity">
    <text evidence="2">Belongs to the bacterial solute-binding protein SsuA/TauA family.</text>
</comment>
<protein>
    <submittedName>
        <fullName evidence="6">NMT1/THI5 like domain protein</fullName>
    </submittedName>
</protein>
<dbReference type="SUPFAM" id="SSF53850">
    <property type="entry name" value="Periplasmic binding protein-like II"/>
    <property type="match status" value="1"/>
</dbReference>
<evidence type="ECO:0000313" key="7">
    <source>
        <dbReference type="Proteomes" id="UP000000383"/>
    </source>
</evidence>
<reference evidence="6 7" key="2">
    <citation type="journal article" date="2011" name="J. Bacteriol.">
        <title>Genomes of three methylotrophs from a single niche uncover genetic and metabolic divergence of Methylophilaceae.</title>
        <authorList>
            <person name="Lapidus A."/>
            <person name="Clum A."/>
            <person name="Labutti K."/>
            <person name="Kaluzhnaya M.G."/>
            <person name="Lim S."/>
            <person name="Beck D.A."/>
            <person name="Glavina Del Rio T."/>
            <person name="Nolan M."/>
            <person name="Mavromatis K."/>
            <person name="Huntemann M."/>
            <person name="Lucas S."/>
            <person name="Lidstrom M.E."/>
            <person name="Ivanova N."/>
            <person name="Chistoserdova L."/>
        </authorList>
    </citation>
    <scope>NUCLEOTIDE SEQUENCE [LARGE SCALE GENOMIC DNA]</scope>
    <source>
        <strain evidence="6 7">301</strain>
    </source>
</reference>